<keyword evidence="10" id="KW-1185">Reference proteome</keyword>
<comment type="subcellular location">
    <subcellularLocation>
        <location evidence="1">Cell inner membrane</location>
        <topology evidence="1">Multi-pass membrane protein</topology>
    </subcellularLocation>
</comment>
<dbReference type="PANTHER" id="PTHR32063">
    <property type="match status" value="1"/>
</dbReference>
<dbReference type="RefSeq" id="WP_121854335.1">
    <property type="nucleotide sequence ID" value="NZ_CP037952.1"/>
</dbReference>
<dbReference type="OrthoDB" id="6243923at2"/>
<evidence type="ECO:0000313" key="9">
    <source>
        <dbReference type="EMBL" id="RJY10588.1"/>
    </source>
</evidence>
<sequence length="1025" mass="111634">MLLPEVCIRHPIFASILSIMVILLGLIAFQKLDIQYFPEHSVHTASVSASIPGASADFMSTNVADKLIAAVGGLDKVETMKTNCNIGHCSLNIKFADDTSDIEYTNLMNKLRSGIEGISDFPSSMINKPTVTDDISAGGSSSSNIITFVNTGGMTKQQMYDYLVQQLVPQLKHIQGVGAVWGPYGGSHRAIRVWLNPEQMKELKINTQQVVDVLTSYNTSFTSGSIVGKTRNFSLNPVTQVQTVDDVKKLVVKTDDTKIIRISDIANVVIGEQSLNPSVLNIDGKPAMSLQVRPLRNANPVVVSKRIAKEIERMKKRLPDSIKMDLVYNQADFIEESINEGFSALIEAIILVSLVVLVFLGSLRAASVPIITIPVCVIGVCAVMSYLGFSINVLTILAIILAIGLVVDDAIVVVENCYRHIEKGEPPFDAAVKGCKEIVFPVISMTLTLAAVYFPIGLMSGLTVDLFKQFSFTLAAAVIISGMVALTLSPMMSAYLLKSTTASTRWFTFVNQRLQSATDLYVKLLEHWIEHKQRMLGIGIGLVCIAGFAYWQLPKILLPKEDSGFIQVVSKAPTGVGRSYHLEHINEINKLTDGEKSVRTNLSFIERQPTNFILLKPWEKRDETIDEVIASLIKKAKETVSAYNVSFGIYRADDLNISSNVVLEITSLRRNKEQLSNSATKVKKLLDDYPGLTNVSNSLVRDQLRYDLSIDSNAISLSGVNYGDVTNALSVFLGSVKAADLHADDGQTYSILVQVNQEDLSDFNVLNKLYVTSASGQSVPLSQFVSIKEATAESSVKTFRGLDSAQITASILPGYSTSEIKSFLDNNVLEQLTGSQDFVYNGVIKDLMDSQQGTQSLFLLALVFIYLILAAQFESFVDPLIILLTVPLCLVGALLTLYLFGQSLNIYSQIGLLTLVGLVTKHGILLVEFANKEQLKGYPAIDAALMSAKSRLRPILMTSFTMILSAIPLALADGPGSLGLANIGLVLVGGLIAGTFFSLFVVPAAYVAMAELKQRDVLASLRGRS</sequence>
<reference evidence="9 10" key="1">
    <citation type="submission" date="2018-09" db="EMBL/GenBank/DDBJ databases">
        <title>Phylogeny of the Shewanellaceae, and recommendation for two new genera, Pseudoshewanella and Parashewanella.</title>
        <authorList>
            <person name="Wang G."/>
        </authorList>
    </citation>
    <scope>NUCLEOTIDE SEQUENCE [LARGE SCALE GENOMIC DNA]</scope>
    <source>
        <strain evidence="9 10">KCTC 22492</strain>
    </source>
</reference>
<evidence type="ECO:0000256" key="6">
    <source>
        <dbReference type="ARBA" id="ARBA00022989"/>
    </source>
</evidence>
<dbReference type="AlphaFoldDB" id="A0A3A6TRT0"/>
<comment type="caution">
    <text evidence="9">The sequence shown here is derived from an EMBL/GenBank/DDBJ whole genome shotgun (WGS) entry which is preliminary data.</text>
</comment>
<feature type="transmembrane region" description="Helical" evidence="8">
    <location>
        <begin position="535"/>
        <end position="553"/>
    </location>
</feature>
<evidence type="ECO:0000256" key="7">
    <source>
        <dbReference type="ARBA" id="ARBA00023136"/>
    </source>
</evidence>
<feature type="transmembrane region" description="Helical" evidence="8">
    <location>
        <begin position="368"/>
        <end position="387"/>
    </location>
</feature>
<dbReference type="FunFam" id="1.20.1640.10:FF:000001">
    <property type="entry name" value="Efflux pump membrane transporter"/>
    <property type="match status" value="1"/>
</dbReference>
<feature type="transmembrane region" description="Helical" evidence="8">
    <location>
        <begin position="470"/>
        <end position="497"/>
    </location>
</feature>
<keyword evidence="6 8" id="KW-1133">Transmembrane helix</keyword>
<organism evidence="9 10">
    <name type="scientific">Parashewanella spongiae</name>
    <dbReference type="NCBI Taxonomy" id="342950"/>
    <lineage>
        <taxon>Bacteria</taxon>
        <taxon>Pseudomonadati</taxon>
        <taxon>Pseudomonadota</taxon>
        <taxon>Gammaproteobacteria</taxon>
        <taxon>Alteromonadales</taxon>
        <taxon>Shewanellaceae</taxon>
        <taxon>Parashewanella</taxon>
    </lineage>
</organism>
<dbReference type="Gene3D" id="1.20.1640.10">
    <property type="entry name" value="Multidrug efflux transporter AcrB transmembrane domain"/>
    <property type="match status" value="2"/>
</dbReference>
<feature type="transmembrane region" description="Helical" evidence="8">
    <location>
        <begin position="856"/>
        <end position="873"/>
    </location>
</feature>
<feature type="transmembrane region" description="Helical" evidence="8">
    <location>
        <begin position="983"/>
        <end position="1008"/>
    </location>
</feature>
<proteinExistence type="predicted"/>
<evidence type="ECO:0000256" key="2">
    <source>
        <dbReference type="ARBA" id="ARBA00022448"/>
    </source>
</evidence>
<feature type="transmembrane region" description="Helical" evidence="8">
    <location>
        <begin position="438"/>
        <end position="458"/>
    </location>
</feature>
<dbReference type="PANTHER" id="PTHR32063:SF23">
    <property type="entry name" value="HAE1 FAMILY EFFLLUX PUMP PERMEASE COMPONENT"/>
    <property type="match status" value="1"/>
</dbReference>
<dbReference type="EMBL" id="QYYH01000100">
    <property type="protein sequence ID" value="RJY10588.1"/>
    <property type="molecule type" value="Genomic_DNA"/>
</dbReference>
<evidence type="ECO:0000256" key="1">
    <source>
        <dbReference type="ARBA" id="ARBA00004429"/>
    </source>
</evidence>
<feature type="transmembrane region" description="Helical" evidence="8">
    <location>
        <begin position="393"/>
        <end position="418"/>
    </location>
</feature>
<dbReference type="SUPFAM" id="SSF82866">
    <property type="entry name" value="Multidrug efflux transporter AcrB transmembrane domain"/>
    <property type="match status" value="2"/>
</dbReference>
<evidence type="ECO:0000256" key="8">
    <source>
        <dbReference type="SAM" id="Phobius"/>
    </source>
</evidence>
<gene>
    <name evidence="9" type="ORF">D5R81_14405</name>
</gene>
<dbReference type="Gene3D" id="3.30.70.1440">
    <property type="entry name" value="Multidrug efflux transporter AcrB pore domain"/>
    <property type="match status" value="1"/>
</dbReference>
<name>A0A3A6TRT0_9GAMM</name>
<dbReference type="InterPro" id="IPR027463">
    <property type="entry name" value="AcrB_DN_DC_subdom"/>
</dbReference>
<feature type="transmembrane region" description="Helical" evidence="8">
    <location>
        <begin position="342"/>
        <end position="361"/>
    </location>
</feature>
<dbReference type="Proteomes" id="UP000273022">
    <property type="component" value="Unassembled WGS sequence"/>
</dbReference>
<protein>
    <submittedName>
        <fullName evidence="9">Efflux RND transporter permease subunit</fullName>
    </submittedName>
</protein>
<dbReference type="PRINTS" id="PR00702">
    <property type="entry name" value="ACRIFLAVINRP"/>
</dbReference>
<keyword evidence="3" id="KW-1003">Cell membrane</keyword>
<feature type="transmembrane region" description="Helical" evidence="8">
    <location>
        <begin position="952"/>
        <end position="971"/>
    </location>
</feature>
<accession>A0A3A6TRT0</accession>
<keyword evidence="4" id="KW-0997">Cell inner membrane</keyword>
<dbReference type="Gene3D" id="3.30.70.1430">
    <property type="entry name" value="Multidrug efflux transporter AcrB pore domain"/>
    <property type="match status" value="2"/>
</dbReference>
<feature type="transmembrane region" description="Helical" evidence="8">
    <location>
        <begin position="880"/>
        <end position="900"/>
    </location>
</feature>
<dbReference type="SUPFAM" id="SSF82714">
    <property type="entry name" value="Multidrug efflux transporter AcrB TolC docking domain, DN and DC subdomains"/>
    <property type="match status" value="2"/>
</dbReference>
<dbReference type="GO" id="GO:0005886">
    <property type="term" value="C:plasma membrane"/>
    <property type="evidence" value="ECO:0007669"/>
    <property type="project" value="UniProtKB-SubCell"/>
</dbReference>
<dbReference type="InterPro" id="IPR001036">
    <property type="entry name" value="Acrflvin-R"/>
</dbReference>
<evidence type="ECO:0000256" key="4">
    <source>
        <dbReference type="ARBA" id="ARBA00022519"/>
    </source>
</evidence>
<dbReference type="SUPFAM" id="SSF82693">
    <property type="entry name" value="Multidrug efflux transporter AcrB pore domain, PN1, PN2, PC1 and PC2 subdomains"/>
    <property type="match status" value="3"/>
</dbReference>
<dbReference type="GO" id="GO:0042910">
    <property type="term" value="F:xenobiotic transmembrane transporter activity"/>
    <property type="evidence" value="ECO:0007669"/>
    <property type="project" value="TreeGrafter"/>
</dbReference>
<evidence type="ECO:0000256" key="5">
    <source>
        <dbReference type="ARBA" id="ARBA00022692"/>
    </source>
</evidence>
<keyword evidence="7 8" id="KW-0472">Membrane</keyword>
<evidence type="ECO:0000256" key="3">
    <source>
        <dbReference type="ARBA" id="ARBA00022475"/>
    </source>
</evidence>
<keyword evidence="5 8" id="KW-0812">Transmembrane</keyword>
<dbReference type="Gene3D" id="3.30.2090.10">
    <property type="entry name" value="Multidrug efflux transporter AcrB TolC docking domain, DN and DC subdomains"/>
    <property type="match status" value="2"/>
</dbReference>
<evidence type="ECO:0000313" key="10">
    <source>
        <dbReference type="Proteomes" id="UP000273022"/>
    </source>
</evidence>
<dbReference type="Pfam" id="PF00873">
    <property type="entry name" value="ACR_tran"/>
    <property type="match status" value="1"/>
</dbReference>
<dbReference type="Gene3D" id="3.30.70.1320">
    <property type="entry name" value="Multidrug efflux transporter AcrB pore domain like"/>
    <property type="match status" value="1"/>
</dbReference>
<keyword evidence="2" id="KW-0813">Transport</keyword>
<feature type="transmembrane region" description="Helical" evidence="8">
    <location>
        <begin position="12"/>
        <end position="29"/>
    </location>
</feature>
<feature type="transmembrane region" description="Helical" evidence="8">
    <location>
        <begin position="906"/>
        <end position="931"/>
    </location>
</feature>